<dbReference type="OrthoDB" id="1090916at2"/>
<dbReference type="Gene3D" id="3.60.40.10">
    <property type="entry name" value="PPM-type phosphatase domain"/>
    <property type="match status" value="1"/>
</dbReference>
<dbReference type="RefSeq" id="WP_148808288.1">
    <property type="nucleotide sequence ID" value="NZ_CP042243.1"/>
</dbReference>
<dbReference type="InterPro" id="IPR039248">
    <property type="entry name" value="Ptase_RsbX"/>
</dbReference>
<dbReference type="InterPro" id="IPR036457">
    <property type="entry name" value="PPM-type-like_dom_sf"/>
</dbReference>
<gene>
    <name evidence="2" type="ORF">FQB35_01875</name>
</gene>
<feature type="domain" description="PPM-type phosphatase" evidence="1">
    <location>
        <begin position="4"/>
        <end position="219"/>
    </location>
</feature>
<sequence length="391" mass="43095">MSCFIDVAFDSINKYGEELCGDNVEVIRTEDGVIVVLADGLGSGVKANILATLTAKIAATMLMEGASIDETVDTIVHTLPVCSVRKLAYSTFTIIKVDNDGNVYTVEYDNPPFILVRKNKYYDVKRRNSIKINDRAIKESNFKLKQGDTLTVVSDGAIHAGVGAVLNLGWQWENVRDHLTRVVGKEKCSKNITKNLIEVCKNLYMGKPGDDTTVVTIKMREPEEIDMFTGPPKDSKNDAWIVKKLMEGKGKKIVCGGTAANIVARELKEELVVDMDIISPDVPPTAKIKGIDLVTEGVLTLSKAVEKIKEYVDTSIEENPIYNLNAKDGASKLAKMLIEDCTKLNLWVGKAVNPAHQNPDLPIDLSIKLKVVDELIDLMKKLGKQINLTYI</sequence>
<dbReference type="Pfam" id="PF07228">
    <property type="entry name" value="SpoIIE"/>
    <property type="match status" value="1"/>
</dbReference>
<dbReference type="AlphaFoldDB" id="A0A5C0S967"/>
<name>A0A5C0S967_CRATE</name>
<dbReference type="EMBL" id="CP042243">
    <property type="protein sequence ID" value="QEK11215.1"/>
    <property type="molecule type" value="Genomic_DNA"/>
</dbReference>
<dbReference type="PANTHER" id="PTHR35801:SF1">
    <property type="entry name" value="PHOSPHOSERINE PHOSPHATASE RSBX"/>
    <property type="match status" value="1"/>
</dbReference>
<dbReference type="SUPFAM" id="SSF81606">
    <property type="entry name" value="PP2C-like"/>
    <property type="match status" value="1"/>
</dbReference>
<dbReference type="PANTHER" id="PTHR35801">
    <property type="entry name" value="PHOSPHOSERINE PHOSPHATASE RSBX"/>
    <property type="match status" value="1"/>
</dbReference>
<proteinExistence type="predicted"/>
<dbReference type="InterPro" id="IPR001932">
    <property type="entry name" value="PPM-type_phosphatase-like_dom"/>
</dbReference>
<reference evidence="2 3" key="1">
    <citation type="submission" date="2019-07" db="EMBL/GenBank/DDBJ databases">
        <title>Complete genome of Crassaminicella thermophila SY095.</title>
        <authorList>
            <person name="Li X."/>
        </authorList>
    </citation>
    <scope>NUCLEOTIDE SEQUENCE [LARGE SCALE GENOMIC DNA]</scope>
    <source>
        <strain evidence="2 3">SY095</strain>
    </source>
</reference>
<organism evidence="2 3">
    <name type="scientific">Crassaminicella thermophila</name>
    <dbReference type="NCBI Taxonomy" id="2599308"/>
    <lineage>
        <taxon>Bacteria</taxon>
        <taxon>Bacillati</taxon>
        <taxon>Bacillota</taxon>
        <taxon>Clostridia</taxon>
        <taxon>Eubacteriales</taxon>
        <taxon>Clostridiaceae</taxon>
        <taxon>Crassaminicella</taxon>
    </lineage>
</organism>
<dbReference type="Proteomes" id="UP000324646">
    <property type="component" value="Chromosome"/>
</dbReference>
<evidence type="ECO:0000313" key="3">
    <source>
        <dbReference type="Proteomes" id="UP000324646"/>
    </source>
</evidence>
<dbReference type="SMART" id="SM00331">
    <property type="entry name" value="PP2C_SIG"/>
    <property type="match status" value="1"/>
</dbReference>
<evidence type="ECO:0000259" key="1">
    <source>
        <dbReference type="SMART" id="SM00331"/>
    </source>
</evidence>
<keyword evidence="3" id="KW-1185">Reference proteome</keyword>
<dbReference type="KEGG" id="crs:FQB35_01875"/>
<protein>
    <submittedName>
        <fullName evidence="2">SpoIIE family protein phosphatase</fullName>
    </submittedName>
</protein>
<accession>A0A5C0S967</accession>
<evidence type="ECO:0000313" key="2">
    <source>
        <dbReference type="EMBL" id="QEK11215.1"/>
    </source>
</evidence>